<keyword evidence="7" id="KW-0067">ATP-binding</keyword>
<dbReference type="InterPro" id="IPR027417">
    <property type="entry name" value="P-loop_NTPase"/>
</dbReference>
<keyword evidence="6" id="KW-0347">Helicase</keyword>
<feature type="compositionally biased region" description="Gly residues" evidence="12">
    <location>
        <begin position="785"/>
        <end position="810"/>
    </location>
</feature>
<evidence type="ECO:0000256" key="12">
    <source>
        <dbReference type="SAM" id="MobiDB-lite"/>
    </source>
</evidence>
<dbReference type="InterPro" id="IPR011545">
    <property type="entry name" value="DEAD/DEAH_box_helicase_dom"/>
</dbReference>
<sequence length="818" mass="91796">MDLVKTIADDEDVEEDNSEDESDVDKTKPSVLSKQAKGDFDNKFHFVGNIDEYHYDSWSELAKYVKEKKYVKRSIDERIAASTVSRKRQQDDDLTMAMPDVEVEDDADHLMSESYDVVSTKDKKGKKRPQRSGDLAGVKVEDDDGYFEKNKQFGQISSFHQMNLSRPLLKAITAMNFVTPTPVQAAAIPVGLLGRDICGCAATGTGKTAAYMLPILERLLFKPHGSSGTAVTRVLVLVPTRELGVQVFQVAKQLSQFTRIQIGLSVGGLDIKAQEASLRSNPDIVIATPGRLIDHIHNTPTFHLDDIELLILDEADRMLDEHFADQLNEIIKECSPTRQTMLFSATMTESVEDLATLSLKRPVKIFIDSNQSVAENLQQEFIKIRKNQENDREAILAALLTRTFHDHVIVFVPTKKGAHHLHVLLGLLGIKAGELHGDMNQIERLNTLKRFKEDEYDVLLATDVAARGLDIYGVKTVINYELPNSFQHYIHRVGRTARAGRVGRSVSLVGEKERRLFREIIRNSKNPVKSRSIPSEVIAKFKQDLEDMSVEAERILEEEATDKELKRADNTVCRADQIMNNKEPPAPGREWFEKRGQKRPQEDQPMEPMSGRKKKRLEDKQHRLQKKLSKEVHPLNWRHQRKMDALQKEADFQVRCAKRAGKQPRIRAFNDRNGMEDHSKPSRSFEVDLTNTSRQAVKKLKYKTTEFRKEERQAKKPFFGQGGRQTRVTKQGKKEDGFAGKKHGGFAGKKQGGFGGKKEGGFGGRKQGGFGGKKEGGFGGKKEGGFGGRKQGGFGGRKQGGSGGKKQGGFHGKKQGDP</sequence>
<evidence type="ECO:0000256" key="4">
    <source>
        <dbReference type="ARBA" id="ARBA00022741"/>
    </source>
</evidence>
<evidence type="ECO:0000259" key="13">
    <source>
        <dbReference type="PROSITE" id="PS51192"/>
    </source>
</evidence>
<evidence type="ECO:0000256" key="11">
    <source>
        <dbReference type="PROSITE-ProRule" id="PRU00552"/>
    </source>
</evidence>
<keyword evidence="5" id="KW-0378">Hydrolase</keyword>
<dbReference type="GO" id="GO:0005730">
    <property type="term" value="C:nucleolus"/>
    <property type="evidence" value="ECO:0007669"/>
    <property type="project" value="UniProtKB-SubCell"/>
</dbReference>
<evidence type="ECO:0000256" key="8">
    <source>
        <dbReference type="ARBA" id="ARBA00023242"/>
    </source>
</evidence>
<organism evidence="16">
    <name type="scientific">Notodromas monacha</name>
    <dbReference type="NCBI Taxonomy" id="399045"/>
    <lineage>
        <taxon>Eukaryota</taxon>
        <taxon>Metazoa</taxon>
        <taxon>Ecdysozoa</taxon>
        <taxon>Arthropoda</taxon>
        <taxon>Crustacea</taxon>
        <taxon>Oligostraca</taxon>
        <taxon>Ostracoda</taxon>
        <taxon>Podocopa</taxon>
        <taxon>Podocopida</taxon>
        <taxon>Cypridocopina</taxon>
        <taxon>Cypridoidea</taxon>
        <taxon>Cyprididae</taxon>
        <taxon>Notodromas</taxon>
    </lineage>
</organism>
<feature type="region of interest" description="Disordered" evidence="12">
    <location>
        <begin position="575"/>
        <end position="625"/>
    </location>
</feature>
<evidence type="ECO:0000259" key="14">
    <source>
        <dbReference type="PROSITE" id="PS51194"/>
    </source>
</evidence>
<dbReference type="CDD" id="cd18787">
    <property type="entry name" value="SF2_C_DEAD"/>
    <property type="match status" value="1"/>
</dbReference>
<evidence type="ECO:0000313" key="16">
    <source>
        <dbReference type="EMBL" id="CAD7278658.1"/>
    </source>
</evidence>
<evidence type="ECO:0000256" key="10">
    <source>
        <dbReference type="ARBA" id="ARBA00047984"/>
    </source>
</evidence>
<dbReference type="InterPro" id="IPR000629">
    <property type="entry name" value="RNA-helicase_DEAD-box_CS"/>
</dbReference>
<comment type="subcellular location">
    <subcellularLocation>
        <location evidence="1">Nucleus</location>
        <location evidence="1">Nucleolus</location>
    </subcellularLocation>
</comment>
<accession>A0A7R9BNK0</accession>
<dbReference type="SMART" id="SM00487">
    <property type="entry name" value="DEXDc"/>
    <property type="match status" value="1"/>
</dbReference>
<dbReference type="EC" id="3.6.4.13" evidence="2"/>
<evidence type="ECO:0000313" key="17">
    <source>
        <dbReference type="Proteomes" id="UP000678499"/>
    </source>
</evidence>
<evidence type="ECO:0000256" key="3">
    <source>
        <dbReference type="ARBA" id="ARBA00022517"/>
    </source>
</evidence>
<evidence type="ECO:0000256" key="6">
    <source>
        <dbReference type="ARBA" id="ARBA00022806"/>
    </source>
</evidence>
<dbReference type="GO" id="GO:0006364">
    <property type="term" value="P:rRNA processing"/>
    <property type="evidence" value="ECO:0007669"/>
    <property type="project" value="UniProtKB-ARBA"/>
</dbReference>
<keyword evidence="17" id="KW-1185">Reference proteome</keyword>
<feature type="compositionally biased region" description="Gly residues" evidence="12">
    <location>
        <begin position="745"/>
        <end position="771"/>
    </location>
</feature>
<dbReference type="PROSITE" id="PS00039">
    <property type="entry name" value="DEAD_ATP_HELICASE"/>
    <property type="match status" value="1"/>
</dbReference>
<dbReference type="FunFam" id="3.40.50.300:FF:000842">
    <property type="entry name" value="ATP-dependent RNA helicase DRS1"/>
    <property type="match status" value="1"/>
</dbReference>
<feature type="domain" description="DEAD-box RNA helicase Q" evidence="15">
    <location>
        <begin position="157"/>
        <end position="185"/>
    </location>
</feature>
<feature type="short sequence motif" description="Q motif" evidence="11">
    <location>
        <begin position="157"/>
        <end position="185"/>
    </location>
</feature>
<dbReference type="GO" id="GO:0005829">
    <property type="term" value="C:cytosol"/>
    <property type="evidence" value="ECO:0007669"/>
    <property type="project" value="TreeGrafter"/>
</dbReference>
<dbReference type="InterPro" id="IPR001650">
    <property type="entry name" value="Helicase_C-like"/>
</dbReference>
<feature type="region of interest" description="Disordered" evidence="12">
    <location>
        <begin position="671"/>
        <end position="690"/>
    </location>
</feature>
<dbReference type="Proteomes" id="UP000678499">
    <property type="component" value="Unassembled WGS sequence"/>
</dbReference>
<dbReference type="CDD" id="cd17947">
    <property type="entry name" value="DEADc_DDX27"/>
    <property type="match status" value="1"/>
</dbReference>
<evidence type="ECO:0000256" key="9">
    <source>
        <dbReference type="ARBA" id="ARBA00043999"/>
    </source>
</evidence>
<dbReference type="InterPro" id="IPR014014">
    <property type="entry name" value="RNA_helicase_DEAD_Q_motif"/>
</dbReference>
<dbReference type="PROSITE" id="PS51192">
    <property type="entry name" value="HELICASE_ATP_BIND_1"/>
    <property type="match status" value="1"/>
</dbReference>
<dbReference type="PANTHER" id="PTHR47959:SF1">
    <property type="entry name" value="ATP-DEPENDENT RNA HELICASE DBPA"/>
    <property type="match status" value="1"/>
</dbReference>
<dbReference type="Pfam" id="PF00270">
    <property type="entry name" value="DEAD"/>
    <property type="match status" value="1"/>
</dbReference>
<comment type="catalytic activity">
    <reaction evidence="10">
        <text>ATP + H2O = ADP + phosphate + H(+)</text>
        <dbReference type="Rhea" id="RHEA:13065"/>
        <dbReference type="ChEBI" id="CHEBI:15377"/>
        <dbReference type="ChEBI" id="CHEBI:15378"/>
        <dbReference type="ChEBI" id="CHEBI:30616"/>
        <dbReference type="ChEBI" id="CHEBI:43474"/>
        <dbReference type="ChEBI" id="CHEBI:456216"/>
        <dbReference type="EC" id="3.6.4.13"/>
    </reaction>
</comment>
<feature type="region of interest" description="Disordered" evidence="12">
    <location>
        <begin position="1"/>
        <end position="31"/>
    </location>
</feature>
<evidence type="ECO:0000259" key="15">
    <source>
        <dbReference type="PROSITE" id="PS51195"/>
    </source>
</evidence>
<protein>
    <recommendedName>
        <fullName evidence="2">RNA helicase</fullName>
        <ecNumber evidence="2">3.6.4.13</ecNumber>
    </recommendedName>
</protein>
<dbReference type="GO" id="GO:0003724">
    <property type="term" value="F:RNA helicase activity"/>
    <property type="evidence" value="ECO:0007669"/>
    <property type="project" value="UniProtKB-EC"/>
</dbReference>
<gene>
    <name evidence="16" type="ORF">NMOB1V02_LOCUS6356</name>
</gene>
<proteinExistence type="inferred from homology"/>
<dbReference type="AlphaFoldDB" id="A0A7R9BNK0"/>
<feature type="compositionally biased region" description="Basic and acidic residues" evidence="12">
    <location>
        <begin position="616"/>
        <end position="625"/>
    </location>
</feature>
<dbReference type="InterPro" id="IPR050079">
    <property type="entry name" value="DEAD_box_RNA_helicase"/>
</dbReference>
<evidence type="ECO:0000256" key="7">
    <source>
        <dbReference type="ARBA" id="ARBA00022840"/>
    </source>
</evidence>
<dbReference type="PROSITE" id="PS51194">
    <property type="entry name" value="HELICASE_CTER"/>
    <property type="match status" value="1"/>
</dbReference>
<dbReference type="PROSITE" id="PS51195">
    <property type="entry name" value="Q_MOTIF"/>
    <property type="match status" value="1"/>
</dbReference>
<evidence type="ECO:0000256" key="5">
    <source>
        <dbReference type="ARBA" id="ARBA00022801"/>
    </source>
</evidence>
<dbReference type="Pfam" id="PF00271">
    <property type="entry name" value="Helicase_C"/>
    <property type="match status" value="1"/>
</dbReference>
<dbReference type="Gene3D" id="3.40.50.300">
    <property type="entry name" value="P-loop containing nucleotide triphosphate hydrolases"/>
    <property type="match status" value="2"/>
</dbReference>
<keyword evidence="3" id="KW-0690">Ribosome biogenesis</keyword>
<evidence type="ECO:0000256" key="2">
    <source>
        <dbReference type="ARBA" id="ARBA00012552"/>
    </source>
</evidence>
<feature type="compositionally biased region" description="Basic and acidic residues" evidence="12">
    <location>
        <begin position="671"/>
        <end position="686"/>
    </location>
</feature>
<feature type="domain" description="Helicase ATP-binding" evidence="13">
    <location>
        <begin position="188"/>
        <end position="365"/>
    </location>
</feature>
<dbReference type="EMBL" id="OA883344">
    <property type="protein sequence ID" value="CAD7278658.1"/>
    <property type="molecule type" value="Genomic_DNA"/>
</dbReference>
<dbReference type="InterPro" id="IPR014001">
    <property type="entry name" value="Helicase_ATP-bd"/>
</dbReference>
<dbReference type="PANTHER" id="PTHR47959">
    <property type="entry name" value="ATP-DEPENDENT RNA HELICASE RHLE-RELATED"/>
    <property type="match status" value="1"/>
</dbReference>
<reference evidence="16" key="1">
    <citation type="submission" date="2020-11" db="EMBL/GenBank/DDBJ databases">
        <authorList>
            <person name="Tran Van P."/>
        </authorList>
    </citation>
    <scope>NUCLEOTIDE SEQUENCE</scope>
</reference>
<keyword evidence="4" id="KW-0547">Nucleotide-binding</keyword>
<keyword evidence="8" id="KW-0539">Nucleus</keyword>
<dbReference type="OrthoDB" id="10259843at2759"/>
<comment type="similarity">
    <text evidence="9">Belongs to the DEAD box helicase family. DDX27/DRS1 subfamily.</text>
</comment>
<feature type="compositionally biased region" description="Acidic residues" evidence="12">
    <location>
        <begin position="9"/>
        <end position="23"/>
    </location>
</feature>
<feature type="domain" description="Helicase C-terminal" evidence="14">
    <location>
        <begin position="376"/>
        <end position="546"/>
    </location>
</feature>
<dbReference type="GO" id="GO:0016787">
    <property type="term" value="F:hydrolase activity"/>
    <property type="evidence" value="ECO:0007669"/>
    <property type="project" value="UniProtKB-KW"/>
</dbReference>
<feature type="region of interest" description="Disordered" evidence="12">
    <location>
        <begin position="708"/>
        <end position="818"/>
    </location>
</feature>
<dbReference type="SMART" id="SM00490">
    <property type="entry name" value="HELICc"/>
    <property type="match status" value="1"/>
</dbReference>
<dbReference type="SUPFAM" id="SSF52540">
    <property type="entry name" value="P-loop containing nucleoside triphosphate hydrolases"/>
    <property type="match status" value="1"/>
</dbReference>
<dbReference type="GO" id="GO:0005524">
    <property type="term" value="F:ATP binding"/>
    <property type="evidence" value="ECO:0007669"/>
    <property type="project" value="UniProtKB-KW"/>
</dbReference>
<feature type="compositionally biased region" description="Basic and acidic residues" evidence="12">
    <location>
        <begin position="590"/>
        <end position="602"/>
    </location>
</feature>
<dbReference type="GO" id="GO:0003676">
    <property type="term" value="F:nucleic acid binding"/>
    <property type="evidence" value="ECO:0007669"/>
    <property type="project" value="InterPro"/>
</dbReference>
<dbReference type="EMBL" id="CAJPEX010001307">
    <property type="protein sequence ID" value="CAG0918810.1"/>
    <property type="molecule type" value="Genomic_DNA"/>
</dbReference>
<evidence type="ECO:0000256" key="1">
    <source>
        <dbReference type="ARBA" id="ARBA00004604"/>
    </source>
</evidence>
<name>A0A7R9BNK0_9CRUS</name>
<feature type="compositionally biased region" description="Basic and acidic residues" evidence="12">
    <location>
        <begin position="772"/>
        <end position="784"/>
    </location>
</feature>